<evidence type="ECO:0000256" key="2">
    <source>
        <dbReference type="ARBA" id="ARBA00001946"/>
    </source>
</evidence>
<feature type="binding site" evidence="8">
    <location>
        <position position="55"/>
    </location>
    <ligand>
        <name>a divalent metal cation</name>
        <dbReference type="ChEBI" id="CHEBI:60240"/>
    </ligand>
</feature>
<accession>A0A4Y7PMB0</accession>
<keyword evidence="4 8" id="KW-0540">Nuclease</keyword>
<name>A0A4Y7PMB0_9AGAM</name>
<proteinExistence type="inferred from homology"/>
<evidence type="ECO:0000256" key="6">
    <source>
        <dbReference type="ARBA" id="ARBA00022759"/>
    </source>
</evidence>
<dbReference type="InterPro" id="IPR024567">
    <property type="entry name" value="RNase_HII/HIII_dom"/>
</dbReference>
<dbReference type="Proteomes" id="UP000294933">
    <property type="component" value="Unassembled WGS sequence"/>
</dbReference>
<dbReference type="Pfam" id="PF01351">
    <property type="entry name" value="RNase_HII"/>
    <property type="match status" value="1"/>
</dbReference>
<evidence type="ECO:0000256" key="7">
    <source>
        <dbReference type="ARBA" id="ARBA00022801"/>
    </source>
</evidence>
<comment type="cofactor">
    <cofactor evidence="8">
        <name>Mn(2+)</name>
        <dbReference type="ChEBI" id="CHEBI:29035"/>
    </cofactor>
    <cofactor evidence="8">
        <name>Mg(2+)</name>
        <dbReference type="ChEBI" id="CHEBI:18420"/>
    </cofactor>
    <text evidence="8">Manganese or magnesium. Binds 1 divalent metal ion per monomer in the absence of substrate. May bind a second metal ion after substrate binding.</text>
</comment>
<dbReference type="EMBL" id="ML170240">
    <property type="protein sequence ID" value="TDL16573.1"/>
    <property type="molecule type" value="Genomic_DNA"/>
</dbReference>
<dbReference type="FunFam" id="1.10.10.460:FF:000001">
    <property type="entry name" value="Ribonuclease"/>
    <property type="match status" value="1"/>
</dbReference>
<protein>
    <recommendedName>
        <fullName evidence="9">Ribonuclease</fullName>
        <ecNumber evidence="9">3.1.26.4</ecNumber>
    </recommendedName>
</protein>
<dbReference type="AlphaFoldDB" id="A0A4Y7PMB0"/>
<dbReference type="PROSITE" id="PS51975">
    <property type="entry name" value="RNASE_H_2"/>
    <property type="match status" value="1"/>
</dbReference>
<dbReference type="STRING" id="50990.A0A4Y7PMB0"/>
<dbReference type="GO" id="GO:0006298">
    <property type="term" value="P:mismatch repair"/>
    <property type="evidence" value="ECO:0007669"/>
    <property type="project" value="TreeGrafter"/>
</dbReference>
<evidence type="ECO:0000256" key="8">
    <source>
        <dbReference type="PROSITE-ProRule" id="PRU01319"/>
    </source>
</evidence>
<feature type="domain" description="RNase H type-2" evidence="11">
    <location>
        <begin position="48"/>
        <end position="281"/>
    </location>
</feature>
<dbReference type="PANTHER" id="PTHR10954:SF7">
    <property type="entry name" value="RIBONUCLEASE H2 SUBUNIT A"/>
    <property type="match status" value="1"/>
</dbReference>
<comment type="catalytic activity">
    <reaction evidence="1 8 9">
        <text>Endonucleolytic cleavage to 5'-phosphomonoester.</text>
        <dbReference type="EC" id="3.1.26.4"/>
    </reaction>
</comment>
<organism evidence="12 13">
    <name type="scientific">Rickenella mellea</name>
    <dbReference type="NCBI Taxonomy" id="50990"/>
    <lineage>
        <taxon>Eukaryota</taxon>
        <taxon>Fungi</taxon>
        <taxon>Dikarya</taxon>
        <taxon>Basidiomycota</taxon>
        <taxon>Agaricomycotina</taxon>
        <taxon>Agaricomycetes</taxon>
        <taxon>Hymenochaetales</taxon>
        <taxon>Rickenellaceae</taxon>
        <taxon>Rickenella</taxon>
    </lineage>
</organism>
<evidence type="ECO:0000256" key="9">
    <source>
        <dbReference type="RuleBase" id="RU003515"/>
    </source>
</evidence>
<dbReference type="GO" id="GO:0003723">
    <property type="term" value="F:RNA binding"/>
    <property type="evidence" value="ECO:0007669"/>
    <property type="project" value="UniProtKB-UniRule"/>
</dbReference>
<feature type="compositionally biased region" description="Low complexity" evidence="10">
    <location>
        <begin position="30"/>
        <end position="41"/>
    </location>
</feature>
<dbReference type="GO" id="GO:0046872">
    <property type="term" value="F:metal ion binding"/>
    <property type="evidence" value="ECO:0007669"/>
    <property type="project" value="UniProtKB-KW"/>
</dbReference>
<dbReference type="OrthoDB" id="7462577at2759"/>
<evidence type="ECO:0000256" key="3">
    <source>
        <dbReference type="ARBA" id="ARBA00007058"/>
    </source>
</evidence>
<dbReference type="InterPro" id="IPR001352">
    <property type="entry name" value="RNase_HII/HIII"/>
</dbReference>
<sequence length="322" mass="34719">MPLSPTPTPTPPKSDADSETNIPSLPTPLTPLTSSYTYHSPTPTSPGPYILGVDEAGRGPVLGPMVYGVAYCPKAYEEELGEMGFADSKTLTHATRATLLTSLCSDPKNVGWSVRVLSPQAISSGMLRRPPTNLNRQAEDATITLIREVLAMGIELSEVYVDALGTTSTYAAYLSRTFPGIDFTVETKADAKYKIVGAASVAAKVTRDAWISDWAFEEGDGVHVDAPGESRRWAEELGSGYPSDPKTQAWLKQSVDPTFGFPSIVRFSWTTVKVALEKEAHAVKWTDEGQATLVKAFESAKGRDKGRCILAKELSLKSVGFL</sequence>
<dbReference type="InterPro" id="IPR036397">
    <property type="entry name" value="RNaseH_sf"/>
</dbReference>
<keyword evidence="6 8" id="KW-0255">Endonuclease</keyword>
<keyword evidence="7 8" id="KW-0378">Hydrolase</keyword>
<dbReference type="FunFam" id="3.30.420.10:FF:000016">
    <property type="entry name" value="Ribonuclease"/>
    <property type="match status" value="1"/>
</dbReference>
<evidence type="ECO:0000259" key="11">
    <source>
        <dbReference type="PROSITE" id="PS51975"/>
    </source>
</evidence>
<keyword evidence="13" id="KW-1185">Reference proteome</keyword>
<gene>
    <name evidence="12" type="ORF">BD410DRAFT_816707</name>
</gene>
<feature type="compositionally biased region" description="Pro residues" evidence="10">
    <location>
        <begin position="1"/>
        <end position="12"/>
    </location>
</feature>
<comment type="similarity">
    <text evidence="3">Belongs to the RNase HII family. Eukaryotic subfamily.</text>
</comment>
<dbReference type="SUPFAM" id="SSF53098">
    <property type="entry name" value="Ribonuclease H-like"/>
    <property type="match status" value="1"/>
</dbReference>
<dbReference type="CDD" id="cd07181">
    <property type="entry name" value="RNase_HII_eukaryota_like"/>
    <property type="match status" value="1"/>
</dbReference>
<dbReference type="InterPro" id="IPR004649">
    <property type="entry name" value="RNase_H2_suA"/>
</dbReference>
<dbReference type="GO" id="GO:0043137">
    <property type="term" value="P:DNA replication, removal of RNA primer"/>
    <property type="evidence" value="ECO:0007669"/>
    <property type="project" value="TreeGrafter"/>
</dbReference>
<evidence type="ECO:0000256" key="4">
    <source>
        <dbReference type="ARBA" id="ARBA00022722"/>
    </source>
</evidence>
<dbReference type="GO" id="GO:0032299">
    <property type="term" value="C:ribonuclease H2 complex"/>
    <property type="evidence" value="ECO:0007669"/>
    <property type="project" value="TreeGrafter"/>
</dbReference>
<dbReference type="GO" id="GO:0004523">
    <property type="term" value="F:RNA-DNA hybrid ribonuclease activity"/>
    <property type="evidence" value="ECO:0007669"/>
    <property type="project" value="UniProtKB-UniRule"/>
</dbReference>
<comment type="function">
    <text evidence="9">Endonuclease that specifically degrades the RNA of RNA-DNA hybrids.</text>
</comment>
<dbReference type="EC" id="3.1.26.4" evidence="9"/>
<evidence type="ECO:0000256" key="1">
    <source>
        <dbReference type="ARBA" id="ARBA00000077"/>
    </source>
</evidence>
<comment type="cofactor">
    <cofactor evidence="2">
        <name>Mg(2+)</name>
        <dbReference type="ChEBI" id="CHEBI:18420"/>
    </cofactor>
</comment>
<dbReference type="VEuPathDB" id="FungiDB:BD410DRAFT_816707"/>
<evidence type="ECO:0000313" key="12">
    <source>
        <dbReference type="EMBL" id="TDL16573.1"/>
    </source>
</evidence>
<dbReference type="PANTHER" id="PTHR10954">
    <property type="entry name" value="RIBONUCLEASE H2 SUBUNIT A"/>
    <property type="match status" value="1"/>
</dbReference>
<feature type="binding site" evidence="8">
    <location>
        <position position="162"/>
    </location>
    <ligand>
        <name>a divalent metal cation</name>
        <dbReference type="ChEBI" id="CHEBI:60240"/>
    </ligand>
</feature>
<feature type="binding site" evidence="8">
    <location>
        <position position="54"/>
    </location>
    <ligand>
        <name>a divalent metal cation</name>
        <dbReference type="ChEBI" id="CHEBI:60240"/>
    </ligand>
</feature>
<dbReference type="NCBIfam" id="TIGR00729">
    <property type="entry name" value="ribonuclease HII"/>
    <property type="match status" value="1"/>
</dbReference>
<dbReference type="InterPro" id="IPR012337">
    <property type="entry name" value="RNaseH-like_sf"/>
</dbReference>
<dbReference type="Gene3D" id="3.30.420.10">
    <property type="entry name" value="Ribonuclease H-like superfamily/Ribonuclease H"/>
    <property type="match status" value="1"/>
</dbReference>
<dbReference type="Gene3D" id="1.10.10.460">
    <property type="entry name" value="Ribonuclease hii. Domain 2"/>
    <property type="match status" value="1"/>
</dbReference>
<reference evidence="12 13" key="1">
    <citation type="submission" date="2018-06" db="EMBL/GenBank/DDBJ databases">
        <title>A transcriptomic atlas of mushroom development highlights an independent origin of complex multicellularity.</title>
        <authorList>
            <consortium name="DOE Joint Genome Institute"/>
            <person name="Krizsan K."/>
            <person name="Almasi E."/>
            <person name="Merenyi Z."/>
            <person name="Sahu N."/>
            <person name="Viragh M."/>
            <person name="Koszo T."/>
            <person name="Mondo S."/>
            <person name="Kiss B."/>
            <person name="Balint B."/>
            <person name="Kues U."/>
            <person name="Barry K."/>
            <person name="Hegedus J.C."/>
            <person name="Henrissat B."/>
            <person name="Johnson J."/>
            <person name="Lipzen A."/>
            <person name="Ohm R."/>
            <person name="Nagy I."/>
            <person name="Pangilinan J."/>
            <person name="Yan J."/>
            <person name="Xiong Y."/>
            <person name="Grigoriev I.V."/>
            <person name="Hibbett D.S."/>
            <person name="Nagy L.G."/>
        </authorList>
    </citation>
    <scope>NUCLEOTIDE SEQUENCE [LARGE SCALE GENOMIC DNA]</scope>
    <source>
        <strain evidence="12 13">SZMC22713</strain>
    </source>
</reference>
<keyword evidence="5 8" id="KW-0479">Metal-binding</keyword>
<evidence type="ECO:0000256" key="5">
    <source>
        <dbReference type="ARBA" id="ARBA00022723"/>
    </source>
</evidence>
<dbReference type="InterPro" id="IPR023160">
    <property type="entry name" value="RNase_HII_hlx-loop-hlx_cap_dom"/>
</dbReference>
<evidence type="ECO:0000256" key="10">
    <source>
        <dbReference type="SAM" id="MobiDB-lite"/>
    </source>
</evidence>
<evidence type="ECO:0000313" key="13">
    <source>
        <dbReference type="Proteomes" id="UP000294933"/>
    </source>
</evidence>
<feature type="region of interest" description="Disordered" evidence="10">
    <location>
        <begin position="1"/>
        <end position="41"/>
    </location>
</feature>